<dbReference type="PATRIC" id="fig|2746.7.peg.1176"/>
<sequence length="543" mass="56829">METLGYLMDGFAVALAPHNLMFALLGAFLGTLIGALPGLGPANGVAILIPLAFTLGLQPETALIMLTAVYAGAMYGGRISSILLNIPGDEPAMMTCLDGYPMAKKGKAAEALAISAVASFMGSLIATIGLILLAPLLADFALTFGPAEYFALFLLAFATLGGITGKNPMKTVVAACIGLMIATVGIDNTGVQRYTFGVLELYEGVDFIIAIVGLFAISELLFFIEDKAGGGKAKMTVNKLTLSWKDIREIMPSSIRGGILGFIAGVLPGAGASLGSFIGYTLEKKVVGKKGYFGEGDPRGVAGPEAGNNGASSGALVPMLTLGVPGSGTTAVLLALLISLNITPGPLMFTQNADIVWGVIAALLIGNFLLLVLNIPLVGIFVKLLSVPPMYLLPIVTMIAFVGIYSISNTTFDLYFMVAFGVAGYVLRKLEIPLVPVILGLLLGPEMEKNLRHAMDISDGDWTILWDSGLAIGLWVFAGLGLILPYIVGPILRRRMKVATGLEVPKATEPFGTGNSLTGHWHGQCPRLVSDRTIEVQDGRGGH</sequence>
<dbReference type="AlphaFoldDB" id="A0A1B8P3D7"/>
<feature type="transmembrane region" description="Helical" evidence="1">
    <location>
        <begin position="355"/>
        <end position="382"/>
    </location>
</feature>
<accession>A0A1B8P3D7</accession>
<dbReference type="Pfam" id="PF01970">
    <property type="entry name" value="TctA"/>
    <property type="match status" value="1"/>
</dbReference>
<dbReference type="InterPro" id="IPR002823">
    <property type="entry name" value="DUF112_TM"/>
</dbReference>
<dbReference type="Proteomes" id="UP000092504">
    <property type="component" value="Unassembled WGS sequence"/>
</dbReference>
<comment type="caution">
    <text evidence="3">The sequence shown here is derived from an EMBL/GenBank/DDBJ whole genome shotgun (WGS) entry which is preliminary data.</text>
</comment>
<name>A0A1B8P3D7_HALEL</name>
<feature type="transmembrane region" description="Helical" evidence="1">
    <location>
        <begin position="204"/>
        <end position="224"/>
    </location>
</feature>
<evidence type="ECO:0000259" key="2">
    <source>
        <dbReference type="Pfam" id="PF01970"/>
    </source>
</evidence>
<proteinExistence type="predicted"/>
<feature type="transmembrane region" description="Helical" evidence="1">
    <location>
        <begin position="140"/>
        <end position="160"/>
    </location>
</feature>
<keyword evidence="1" id="KW-0812">Transmembrane</keyword>
<organism evidence="3 4">
    <name type="scientific">Halomonas elongata</name>
    <dbReference type="NCBI Taxonomy" id="2746"/>
    <lineage>
        <taxon>Bacteria</taxon>
        <taxon>Pseudomonadati</taxon>
        <taxon>Pseudomonadota</taxon>
        <taxon>Gammaproteobacteria</taxon>
        <taxon>Oceanospirillales</taxon>
        <taxon>Halomonadaceae</taxon>
        <taxon>Halomonas</taxon>
    </lineage>
</organism>
<protein>
    <submittedName>
        <fullName evidence="3">Tripartite tricarboxylate transporter TctA family protein</fullName>
    </submittedName>
</protein>
<feature type="transmembrane region" description="Helical" evidence="1">
    <location>
        <begin position="388"/>
        <end position="407"/>
    </location>
</feature>
<evidence type="ECO:0000256" key="1">
    <source>
        <dbReference type="SAM" id="Phobius"/>
    </source>
</evidence>
<dbReference type="PANTHER" id="PTHR35342">
    <property type="entry name" value="TRICARBOXYLIC TRANSPORT PROTEIN"/>
    <property type="match status" value="1"/>
</dbReference>
<feature type="transmembrane region" description="Helical" evidence="1">
    <location>
        <begin position="464"/>
        <end position="488"/>
    </location>
</feature>
<keyword evidence="1" id="KW-0472">Membrane</keyword>
<evidence type="ECO:0000313" key="3">
    <source>
        <dbReference type="EMBL" id="OBX36796.1"/>
    </source>
</evidence>
<dbReference type="PANTHER" id="PTHR35342:SF5">
    <property type="entry name" value="TRICARBOXYLIC TRANSPORT PROTEIN"/>
    <property type="match status" value="1"/>
</dbReference>
<feature type="transmembrane region" description="Helical" evidence="1">
    <location>
        <begin position="111"/>
        <end position="134"/>
    </location>
</feature>
<feature type="transmembrane region" description="Helical" evidence="1">
    <location>
        <begin position="414"/>
        <end position="444"/>
    </location>
</feature>
<feature type="transmembrane region" description="Helical" evidence="1">
    <location>
        <begin position="172"/>
        <end position="192"/>
    </location>
</feature>
<feature type="domain" description="DUF112" evidence="2">
    <location>
        <begin position="20"/>
        <end position="439"/>
    </location>
</feature>
<dbReference type="EMBL" id="MAJD01000001">
    <property type="protein sequence ID" value="OBX36796.1"/>
    <property type="molecule type" value="Genomic_DNA"/>
</dbReference>
<gene>
    <name evidence="3" type="ORF">A8U91_01143</name>
</gene>
<feature type="transmembrane region" description="Helical" evidence="1">
    <location>
        <begin position="322"/>
        <end position="343"/>
    </location>
</feature>
<reference evidence="3 4" key="1">
    <citation type="submission" date="2016-06" db="EMBL/GenBank/DDBJ databases">
        <title>Genome sequence of halotolerant plant growth promoting strain of Halomonas elongata HEK1 isolated from salterns of Rann of Kutch, Gujarat, India.</title>
        <authorList>
            <person name="Gaba S."/>
            <person name="Singh R.N."/>
            <person name="Abrol S."/>
            <person name="Kaushik R."/>
            <person name="Saxena A.K."/>
        </authorList>
    </citation>
    <scope>NUCLEOTIDE SEQUENCE [LARGE SCALE GENOMIC DNA]</scope>
    <source>
        <strain evidence="3 4">HEK1</strain>
    </source>
</reference>
<evidence type="ECO:0000313" key="4">
    <source>
        <dbReference type="Proteomes" id="UP000092504"/>
    </source>
</evidence>
<feature type="transmembrane region" description="Helical" evidence="1">
    <location>
        <begin position="20"/>
        <end position="39"/>
    </location>
</feature>
<feature type="transmembrane region" description="Helical" evidence="1">
    <location>
        <begin position="258"/>
        <end position="282"/>
    </location>
</feature>
<keyword evidence="1" id="KW-1133">Transmembrane helix</keyword>